<feature type="region of interest" description="Disordered" evidence="6">
    <location>
        <begin position="1"/>
        <end position="20"/>
    </location>
</feature>
<dbReference type="GO" id="GO:0005975">
    <property type="term" value="P:carbohydrate metabolic process"/>
    <property type="evidence" value="ECO:0007669"/>
    <property type="project" value="UniProtKB-ARBA"/>
</dbReference>
<evidence type="ECO:0000256" key="4">
    <source>
        <dbReference type="ARBA" id="ARBA00022825"/>
    </source>
</evidence>
<sequence length="530" mass="55442">MARFPGSRSFSGTSHQSNSGNRTRLLLALGLSLLFAALLALSMGRAEGQPGGDEPTVDTDRSGARYVSGELIVTYEEPVPESPARALTEEVGATVEKTLPAVDSQLIQIPEVVEEPDAAERERLLEEARQELEADPAVRSADYNYLRQPAAPNDPLYPKQWSLAKIAAPVAWRESTGLGLSGEAVRIAVVDTGADLDHPDLAGKISASKNIPNPTLDADDKSGHGTHVAGIAAAGTNNGQGVAGVCPECTLLVAKVEDTRGYITVASVTEAINWSTDNGAGVINASLSGAGAAESERLAIARAVEAGVVVVAAAGNEGSNVKTYPAAYADVISVGATTRDDRRASYSNYGGWLDLVAPGEAHSTIPGGYGTKSGTSMASPTVAGVAGLLLAQGTAPREVESRLAATTVDLGPKGRDNTFGSGRLDAGAAVGARPRNTHPVVTNVSPKPGTKTKSRTVYLRATVRDGQTNLAKSNITLFVNGKKQNFAYTRSTDRLVRKVKLKPGRNQVKIVARDGWGLSTTRTWSFRTPR</sequence>
<dbReference type="InterPro" id="IPR050131">
    <property type="entry name" value="Peptidase_S8_subtilisin-like"/>
</dbReference>
<keyword evidence="2 5" id="KW-0645">Protease</keyword>
<name>A0A023X5B2_RUBRA</name>
<organism evidence="9 10">
    <name type="scientific">Rubrobacter radiotolerans</name>
    <name type="common">Arthrobacter radiotolerans</name>
    <dbReference type="NCBI Taxonomy" id="42256"/>
    <lineage>
        <taxon>Bacteria</taxon>
        <taxon>Bacillati</taxon>
        <taxon>Actinomycetota</taxon>
        <taxon>Rubrobacteria</taxon>
        <taxon>Rubrobacterales</taxon>
        <taxon>Rubrobacteraceae</taxon>
        <taxon>Rubrobacter</taxon>
    </lineage>
</organism>
<feature type="active site" description="Charge relay system" evidence="5">
    <location>
        <position position="191"/>
    </location>
</feature>
<dbReference type="GO" id="GO:0004252">
    <property type="term" value="F:serine-type endopeptidase activity"/>
    <property type="evidence" value="ECO:0007669"/>
    <property type="project" value="UniProtKB-UniRule"/>
</dbReference>
<dbReference type="STRING" id="42256.RradSPS_1976"/>
<dbReference type="EMBL" id="CP007514">
    <property type="protein sequence ID" value="AHY47259.1"/>
    <property type="molecule type" value="Genomic_DNA"/>
</dbReference>
<evidence type="ECO:0000256" key="1">
    <source>
        <dbReference type="ARBA" id="ARBA00011073"/>
    </source>
</evidence>
<evidence type="ECO:0000259" key="7">
    <source>
        <dbReference type="Pfam" id="PF00082"/>
    </source>
</evidence>
<dbReference type="Pfam" id="PF00082">
    <property type="entry name" value="Peptidase_S8"/>
    <property type="match status" value="1"/>
</dbReference>
<dbReference type="Gene3D" id="2.60.40.10">
    <property type="entry name" value="Immunoglobulins"/>
    <property type="match status" value="1"/>
</dbReference>
<dbReference type="Pfam" id="PF22148">
    <property type="entry name" value="Fervidolysin_NPro-like"/>
    <property type="match status" value="1"/>
</dbReference>
<dbReference type="Gene3D" id="3.40.50.200">
    <property type="entry name" value="Peptidase S8/S53 domain"/>
    <property type="match status" value="1"/>
</dbReference>
<evidence type="ECO:0000259" key="8">
    <source>
        <dbReference type="Pfam" id="PF22148"/>
    </source>
</evidence>
<keyword evidence="4 5" id="KW-0720">Serine protease</keyword>
<dbReference type="PROSITE" id="PS51892">
    <property type="entry name" value="SUBTILASE"/>
    <property type="match status" value="1"/>
</dbReference>
<proteinExistence type="inferred from homology"/>
<dbReference type="AlphaFoldDB" id="A0A023X5B2"/>
<comment type="similarity">
    <text evidence="1 5">Belongs to the peptidase S8 family.</text>
</comment>
<keyword evidence="10" id="KW-1185">Reference proteome</keyword>
<dbReference type="HOGENOM" id="CLU_011263_15_6_11"/>
<evidence type="ECO:0000256" key="3">
    <source>
        <dbReference type="ARBA" id="ARBA00022801"/>
    </source>
</evidence>
<dbReference type="KEGG" id="rrd:RradSPS_1976"/>
<feature type="domain" description="Peptidase S8/S53" evidence="7">
    <location>
        <begin position="182"/>
        <end position="422"/>
    </location>
</feature>
<evidence type="ECO:0000256" key="2">
    <source>
        <dbReference type="ARBA" id="ARBA00022670"/>
    </source>
</evidence>
<dbReference type="InterPro" id="IPR023828">
    <property type="entry name" value="Peptidase_S8_Ser-AS"/>
</dbReference>
<evidence type="ECO:0000256" key="5">
    <source>
        <dbReference type="PROSITE-ProRule" id="PRU01240"/>
    </source>
</evidence>
<dbReference type="PANTHER" id="PTHR43806:SF11">
    <property type="entry name" value="CEREVISIN-RELATED"/>
    <property type="match status" value="1"/>
</dbReference>
<dbReference type="PANTHER" id="PTHR43806">
    <property type="entry name" value="PEPTIDASE S8"/>
    <property type="match status" value="1"/>
</dbReference>
<dbReference type="InterPro" id="IPR022398">
    <property type="entry name" value="Peptidase_S8_His-AS"/>
</dbReference>
<protein>
    <submittedName>
        <fullName evidence="9">Subtilisin-like serine protease</fullName>
    </submittedName>
</protein>
<dbReference type="Proteomes" id="UP000025229">
    <property type="component" value="Chromosome"/>
</dbReference>
<dbReference type="InterPro" id="IPR054399">
    <property type="entry name" value="Fervidolysin-like_N_prodom"/>
</dbReference>
<keyword evidence="3 5" id="KW-0378">Hydrolase</keyword>
<feature type="active site" description="Charge relay system" evidence="5">
    <location>
        <position position="224"/>
    </location>
</feature>
<dbReference type="PRINTS" id="PR00723">
    <property type="entry name" value="SUBTILISIN"/>
</dbReference>
<dbReference type="SUPFAM" id="SSF52743">
    <property type="entry name" value="Subtilisin-like"/>
    <property type="match status" value="1"/>
</dbReference>
<evidence type="ECO:0000313" key="10">
    <source>
        <dbReference type="Proteomes" id="UP000025229"/>
    </source>
</evidence>
<dbReference type="eggNOG" id="COG1404">
    <property type="taxonomic scope" value="Bacteria"/>
</dbReference>
<feature type="compositionally biased region" description="Polar residues" evidence="6">
    <location>
        <begin position="8"/>
        <end position="20"/>
    </location>
</feature>
<accession>A0A023X5B2</accession>
<feature type="domain" description="Fervidolysin-like N-terminal prodomain" evidence="8">
    <location>
        <begin position="55"/>
        <end position="111"/>
    </location>
</feature>
<dbReference type="PROSITE" id="PS00138">
    <property type="entry name" value="SUBTILASE_SER"/>
    <property type="match status" value="1"/>
</dbReference>
<gene>
    <name evidence="9" type="ORF">RradSPS_1976</name>
</gene>
<dbReference type="InterPro" id="IPR000209">
    <property type="entry name" value="Peptidase_S8/S53_dom"/>
</dbReference>
<dbReference type="InterPro" id="IPR036852">
    <property type="entry name" value="Peptidase_S8/S53_dom_sf"/>
</dbReference>
<dbReference type="InterPro" id="IPR015500">
    <property type="entry name" value="Peptidase_S8_subtilisin-rel"/>
</dbReference>
<reference evidence="9 10" key="1">
    <citation type="submission" date="2014-03" db="EMBL/GenBank/DDBJ databases">
        <title>Complete genome sequence of the Radio-Resistant Rubrobacter radiotolerans RSPS-4.</title>
        <authorList>
            <person name="Egas C.C."/>
            <person name="Barroso C.C."/>
            <person name="Froufe H.J.C."/>
            <person name="Pacheco J.J."/>
            <person name="Albuquerque L.L."/>
            <person name="da Costa M.M.S."/>
        </authorList>
    </citation>
    <scope>NUCLEOTIDE SEQUENCE [LARGE SCALE GENOMIC DNA]</scope>
    <source>
        <strain evidence="9 10">RSPS-4</strain>
    </source>
</reference>
<feature type="active site" description="Charge relay system" evidence="5">
    <location>
        <position position="376"/>
    </location>
</feature>
<evidence type="ECO:0000313" key="9">
    <source>
        <dbReference type="EMBL" id="AHY47259.1"/>
    </source>
</evidence>
<evidence type="ECO:0000256" key="6">
    <source>
        <dbReference type="SAM" id="MobiDB-lite"/>
    </source>
</evidence>
<dbReference type="InterPro" id="IPR013783">
    <property type="entry name" value="Ig-like_fold"/>
</dbReference>
<dbReference type="GO" id="GO:0006508">
    <property type="term" value="P:proteolysis"/>
    <property type="evidence" value="ECO:0007669"/>
    <property type="project" value="UniProtKB-KW"/>
</dbReference>
<dbReference type="PROSITE" id="PS00137">
    <property type="entry name" value="SUBTILASE_HIS"/>
    <property type="match status" value="1"/>
</dbReference>